<feature type="compositionally biased region" description="Polar residues" evidence="1">
    <location>
        <begin position="226"/>
        <end position="242"/>
    </location>
</feature>
<evidence type="ECO:0000313" key="2">
    <source>
        <dbReference type="EMBL" id="KAH7263217.1"/>
    </source>
</evidence>
<feature type="region of interest" description="Disordered" evidence="1">
    <location>
        <begin position="226"/>
        <end position="309"/>
    </location>
</feature>
<dbReference type="OrthoDB" id="5371646at2759"/>
<evidence type="ECO:0000256" key="1">
    <source>
        <dbReference type="SAM" id="MobiDB-lite"/>
    </source>
</evidence>
<accession>A0A8K0WHT4</accession>
<proteinExistence type="predicted"/>
<feature type="region of interest" description="Disordered" evidence="1">
    <location>
        <begin position="103"/>
        <end position="197"/>
    </location>
</feature>
<evidence type="ECO:0000313" key="3">
    <source>
        <dbReference type="Proteomes" id="UP000813427"/>
    </source>
</evidence>
<comment type="caution">
    <text evidence="2">The sequence shown here is derived from an EMBL/GenBank/DDBJ whole genome shotgun (WGS) entry which is preliminary data.</text>
</comment>
<reference evidence="2" key="1">
    <citation type="journal article" date="2021" name="Nat. Commun.">
        <title>Genetic determinants of endophytism in the Arabidopsis root mycobiome.</title>
        <authorList>
            <person name="Mesny F."/>
            <person name="Miyauchi S."/>
            <person name="Thiergart T."/>
            <person name="Pickel B."/>
            <person name="Atanasova L."/>
            <person name="Karlsson M."/>
            <person name="Huettel B."/>
            <person name="Barry K.W."/>
            <person name="Haridas S."/>
            <person name="Chen C."/>
            <person name="Bauer D."/>
            <person name="Andreopoulos W."/>
            <person name="Pangilinan J."/>
            <person name="LaButti K."/>
            <person name="Riley R."/>
            <person name="Lipzen A."/>
            <person name="Clum A."/>
            <person name="Drula E."/>
            <person name="Henrissat B."/>
            <person name="Kohler A."/>
            <person name="Grigoriev I.V."/>
            <person name="Martin F.M."/>
            <person name="Hacquard S."/>
        </authorList>
    </citation>
    <scope>NUCLEOTIDE SEQUENCE</scope>
    <source>
        <strain evidence="2">MPI-SDFR-AT-0068</strain>
    </source>
</reference>
<keyword evidence="3" id="KW-1185">Reference proteome</keyword>
<protein>
    <submittedName>
        <fullName evidence="2">Uncharacterized protein</fullName>
    </submittedName>
</protein>
<feature type="compositionally biased region" description="Basic and acidic residues" evidence="1">
    <location>
        <begin position="263"/>
        <end position="272"/>
    </location>
</feature>
<sequence length="309" mass="33854">MAAKDQTMEPFNDQEKRHLLAEIIKHSQVSVQVLESLVKSCGVEPNWMQVQLPNGRNMTQCLQTAHDMDILQRGTKRKAPGDSPEAQGSDGIHALNSRKLRPDLQLPTAPGSHANTQRVSNLQQSLSSGLSPPPKKKKGRPAYAGREVTNQQPFSPRPIAPKPPAHDLSNTPSSFRPIAPSPHTILPPLPPDPLQAAHRGLKNTLPMENHHATGIYKSHKPVATSWTAFQGNNPSSTPQSLSKPGEEVHNHLRSQSEVSPRVIKQEYPESDRSSSMQPLKAKSHTQIKEQAASGQTQEERPGSGKENND</sequence>
<dbReference type="Proteomes" id="UP000813427">
    <property type="component" value="Unassembled WGS sequence"/>
</dbReference>
<organism evidence="2 3">
    <name type="scientific">Fusarium tricinctum</name>
    <dbReference type="NCBI Taxonomy" id="61284"/>
    <lineage>
        <taxon>Eukaryota</taxon>
        <taxon>Fungi</taxon>
        <taxon>Dikarya</taxon>
        <taxon>Ascomycota</taxon>
        <taxon>Pezizomycotina</taxon>
        <taxon>Sordariomycetes</taxon>
        <taxon>Hypocreomycetidae</taxon>
        <taxon>Hypocreales</taxon>
        <taxon>Nectriaceae</taxon>
        <taxon>Fusarium</taxon>
        <taxon>Fusarium tricinctum species complex</taxon>
    </lineage>
</organism>
<feature type="compositionally biased region" description="Basic and acidic residues" evidence="1">
    <location>
        <begin position="297"/>
        <end position="309"/>
    </location>
</feature>
<dbReference type="EMBL" id="JAGPXF010000001">
    <property type="protein sequence ID" value="KAH7263217.1"/>
    <property type="molecule type" value="Genomic_DNA"/>
</dbReference>
<dbReference type="AlphaFoldDB" id="A0A8K0WHT4"/>
<name>A0A8K0WHT4_9HYPO</name>
<gene>
    <name evidence="2" type="ORF">BKA59DRAFT_506237</name>
</gene>